<sequence length="126" mass="12911">MRGGGGGGGGSGRSSTYLATPPPSLPPSWVAVGAIIITTRRPVCRRPSSDPSDWPLAALSVLLLHSRTDSLARRPAAVLLSCPALLHALRHGTNTAHQLPGQRDLPPSAAASRALKPVSCVSSPPT</sequence>
<dbReference type="HOGENOM" id="CLU_1981737_0_0_1"/>
<dbReference type="EnsemblFungi" id="EJT70173">
    <property type="protein sequence ID" value="EJT70173"/>
    <property type="gene ID" value="GGTG_12346"/>
</dbReference>
<reference evidence="4" key="1">
    <citation type="submission" date="2010-07" db="EMBL/GenBank/DDBJ databases">
        <title>The genome sequence of Gaeumannomyces graminis var. tritici strain R3-111a-1.</title>
        <authorList>
            <consortium name="The Broad Institute Genome Sequencing Platform"/>
            <person name="Ma L.-J."/>
            <person name="Dead R."/>
            <person name="Young S."/>
            <person name="Zeng Q."/>
            <person name="Koehrsen M."/>
            <person name="Alvarado L."/>
            <person name="Berlin A."/>
            <person name="Chapman S.B."/>
            <person name="Chen Z."/>
            <person name="Freedman E."/>
            <person name="Gellesch M."/>
            <person name="Goldberg J."/>
            <person name="Griggs A."/>
            <person name="Gujja S."/>
            <person name="Heilman E.R."/>
            <person name="Heiman D."/>
            <person name="Hepburn T."/>
            <person name="Howarth C."/>
            <person name="Jen D."/>
            <person name="Larson L."/>
            <person name="Mehta T."/>
            <person name="Neiman D."/>
            <person name="Pearson M."/>
            <person name="Roberts A."/>
            <person name="Saif S."/>
            <person name="Shea T."/>
            <person name="Shenoy N."/>
            <person name="Sisk P."/>
            <person name="Stolte C."/>
            <person name="Sykes S."/>
            <person name="Walk T."/>
            <person name="White J."/>
            <person name="Yandava C."/>
            <person name="Haas B."/>
            <person name="Nusbaum C."/>
            <person name="Birren B."/>
        </authorList>
    </citation>
    <scope>NUCLEOTIDE SEQUENCE [LARGE SCALE GENOMIC DNA]</scope>
    <source>
        <strain evidence="4">R3-111a-1</strain>
    </source>
</reference>
<reference evidence="2" key="3">
    <citation type="submission" date="2010-09" db="EMBL/GenBank/DDBJ databases">
        <title>Annotation of Gaeumannomyces graminis var. tritici R3-111a-1.</title>
        <authorList>
            <consortium name="The Broad Institute Genome Sequencing Platform"/>
            <person name="Ma L.-J."/>
            <person name="Dead R."/>
            <person name="Young S.K."/>
            <person name="Zeng Q."/>
            <person name="Gargeya S."/>
            <person name="Fitzgerald M."/>
            <person name="Haas B."/>
            <person name="Abouelleil A."/>
            <person name="Alvarado L."/>
            <person name="Arachchi H.M."/>
            <person name="Berlin A."/>
            <person name="Brown A."/>
            <person name="Chapman S.B."/>
            <person name="Chen Z."/>
            <person name="Dunbar C."/>
            <person name="Freedman E."/>
            <person name="Gearin G."/>
            <person name="Gellesch M."/>
            <person name="Goldberg J."/>
            <person name="Griggs A."/>
            <person name="Gujja S."/>
            <person name="Heiman D."/>
            <person name="Howarth C."/>
            <person name="Larson L."/>
            <person name="Lui A."/>
            <person name="MacDonald P.J.P."/>
            <person name="Mehta T."/>
            <person name="Montmayeur A."/>
            <person name="Murphy C."/>
            <person name="Neiman D."/>
            <person name="Pearson M."/>
            <person name="Priest M."/>
            <person name="Roberts A."/>
            <person name="Saif S."/>
            <person name="Shea T."/>
            <person name="Shenoy N."/>
            <person name="Sisk P."/>
            <person name="Stolte C."/>
            <person name="Sykes S."/>
            <person name="Yandava C."/>
            <person name="Wortman J."/>
            <person name="Nusbaum C."/>
            <person name="Birren B."/>
        </authorList>
    </citation>
    <scope>NUCLEOTIDE SEQUENCE</scope>
    <source>
        <strain evidence="2">R3-111a-1</strain>
    </source>
</reference>
<evidence type="ECO:0000256" key="1">
    <source>
        <dbReference type="SAM" id="MobiDB-lite"/>
    </source>
</evidence>
<dbReference type="RefSeq" id="XP_009228507.1">
    <property type="nucleotide sequence ID" value="XM_009230243.1"/>
</dbReference>
<feature type="region of interest" description="Disordered" evidence="1">
    <location>
        <begin position="1"/>
        <end position="22"/>
    </location>
</feature>
<organism evidence="2">
    <name type="scientific">Gaeumannomyces tritici (strain R3-111a-1)</name>
    <name type="common">Wheat and barley take-all root rot fungus</name>
    <name type="synonym">Gaeumannomyces graminis var. tritici</name>
    <dbReference type="NCBI Taxonomy" id="644352"/>
    <lineage>
        <taxon>Eukaryota</taxon>
        <taxon>Fungi</taxon>
        <taxon>Dikarya</taxon>
        <taxon>Ascomycota</taxon>
        <taxon>Pezizomycotina</taxon>
        <taxon>Sordariomycetes</taxon>
        <taxon>Sordariomycetidae</taxon>
        <taxon>Magnaporthales</taxon>
        <taxon>Magnaporthaceae</taxon>
        <taxon>Gaeumannomyces</taxon>
    </lineage>
</organism>
<proteinExistence type="predicted"/>
<protein>
    <submittedName>
        <fullName evidence="2 3">Uncharacterized protein</fullName>
    </submittedName>
</protein>
<evidence type="ECO:0000313" key="4">
    <source>
        <dbReference type="Proteomes" id="UP000006039"/>
    </source>
</evidence>
<reference evidence="2" key="2">
    <citation type="submission" date="2010-07" db="EMBL/GenBank/DDBJ databases">
        <authorList>
            <consortium name="The Broad Institute Genome Sequencing Platform"/>
            <consortium name="Broad Institute Genome Sequencing Center for Infectious Disease"/>
            <person name="Ma L.-J."/>
            <person name="Dead R."/>
            <person name="Young S."/>
            <person name="Zeng Q."/>
            <person name="Koehrsen M."/>
            <person name="Alvarado L."/>
            <person name="Berlin A."/>
            <person name="Chapman S.B."/>
            <person name="Chen Z."/>
            <person name="Freedman E."/>
            <person name="Gellesch M."/>
            <person name="Goldberg J."/>
            <person name="Griggs A."/>
            <person name="Gujja S."/>
            <person name="Heilman E.R."/>
            <person name="Heiman D."/>
            <person name="Hepburn T."/>
            <person name="Howarth C."/>
            <person name="Jen D."/>
            <person name="Larson L."/>
            <person name="Mehta T."/>
            <person name="Neiman D."/>
            <person name="Pearson M."/>
            <person name="Roberts A."/>
            <person name="Saif S."/>
            <person name="Shea T."/>
            <person name="Shenoy N."/>
            <person name="Sisk P."/>
            <person name="Stolte C."/>
            <person name="Sykes S."/>
            <person name="Walk T."/>
            <person name="White J."/>
            <person name="Yandava C."/>
            <person name="Haas B."/>
            <person name="Nusbaum C."/>
            <person name="Birren B."/>
        </authorList>
    </citation>
    <scope>NUCLEOTIDE SEQUENCE</scope>
    <source>
        <strain evidence="2">R3-111a-1</strain>
    </source>
</reference>
<gene>
    <name evidence="3" type="primary">20352804</name>
    <name evidence="2" type="ORF">GGTG_12346</name>
</gene>
<feature type="compositionally biased region" description="Gly residues" evidence="1">
    <location>
        <begin position="1"/>
        <end position="12"/>
    </location>
</feature>
<dbReference type="AlphaFoldDB" id="J3PFS1"/>
<reference evidence="3" key="4">
    <citation type="journal article" date="2015" name="G3 (Bethesda)">
        <title>Genome sequences of three phytopathogenic species of the Magnaporthaceae family of fungi.</title>
        <authorList>
            <person name="Okagaki L.H."/>
            <person name="Nunes C.C."/>
            <person name="Sailsbery J."/>
            <person name="Clay B."/>
            <person name="Brown D."/>
            <person name="John T."/>
            <person name="Oh Y."/>
            <person name="Young N."/>
            <person name="Fitzgerald M."/>
            <person name="Haas B.J."/>
            <person name="Zeng Q."/>
            <person name="Young S."/>
            <person name="Adiconis X."/>
            <person name="Fan L."/>
            <person name="Levin J.Z."/>
            <person name="Mitchell T.K."/>
            <person name="Okubara P.A."/>
            <person name="Farman M.L."/>
            <person name="Kohn L.M."/>
            <person name="Birren B."/>
            <person name="Ma L.-J."/>
            <person name="Dean R.A."/>
        </authorList>
    </citation>
    <scope>NUCLEOTIDE SEQUENCE</scope>
    <source>
        <strain evidence="3">R3-111a-1</strain>
    </source>
</reference>
<keyword evidence="4" id="KW-1185">Reference proteome</keyword>
<dbReference type="GeneID" id="20352804"/>
<dbReference type="EMBL" id="GL385402">
    <property type="protein sequence ID" value="EJT70173.1"/>
    <property type="molecule type" value="Genomic_DNA"/>
</dbReference>
<feature type="region of interest" description="Disordered" evidence="1">
    <location>
        <begin position="94"/>
        <end position="126"/>
    </location>
</feature>
<evidence type="ECO:0000313" key="2">
    <source>
        <dbReference type="EMBL" id="EJT70173.1"/>
    </source>
</evidence>
<accession>J3PFS1</accession>
<dbReference type="Proteomes" id="UP000006039">
    <property type="component" value="Unassembled WGS sequence"/>
</dbReference>
<dbReference type="VEuPathDB" id="FungiDB:GGTG_12346"/>
<evidence type="ECO:0000313" key="3">
    <source>
        <dbReference type="EnsemblFungi" id="EJT70173"/>
    </source>
</evidence>
<reference evidence="3" key="5">
    <citation type="submission" date="2018-04" db="UniProtKB">
        <authorList>
            <consortium name="EnsemblFungi"/>
        </authorList>
    </citation>
    <scope>IDENTIFICATION</scope>
    <source>
        <strain evidence="3">R3-111a-1</strain>
    </source>
</reference>
<name>J3PFS1_GAET3</name>